<dbReference type="EMBL" id="JBHTLD010000411">
    <property type="protein sequence ID" value="MFD1188823.1"/>
    <property type="molecule type" value="Genomic_DNA"/>
</dbReference>
<proteinExistence type="predicted"/>
<evidence type="ECO:0000259" key="2">
    <source>
        <dbReference type="Pfam" id="PF00465"/>
    </source>
</evidence>
<dbReference type="PROSITE" id="PS00060">
    <property type="entry name" value="ADH_IRON_2"/>
    <property type="match status" value="1"/>
</dbReference>
<reference evidence="5" key="1">
    <citation type="journal article" date="2019" name="Int. J. Syst. Evol. Microbiol.">
        <title>The Global Catalogue of Microorganisms (GCM) 10K type strain sequencing project: providing services to taxonomists for standard genome sequencing and annotation.</title>
        <authorList>
            <consortium name="The Broad Institute Genomics Platform"/>
            <consortium name="The Broad Institute Genome Sequencing Center for Infectious Disease"/>
            <person name="Wu L."/>
            <person name="Ma J."/>
        </authorList>
    </citation>
    <scope>NUCLEOTIDE SEQUENCE [LARGE SCALE GENOMIC DNA]</scope>
    <source>
        <strain evidence="5">JCM 31319</strain>
    </source>
</reference>
<gene>
    <name evidence="4" type="ORF">ACFQ2O_21620</name>
</gene>
<dbReference type="InterPro" id="IPR018211">
    <property type="entry name" value="ADH_Fe_CS"/>
</dbReference>
<evidence type="ECO:0000313" key="4">
    <source>
        <dbReference type="EMBL" id="MFD1188823.1"/>
    </source>
</evidence>
<dbReference type="Pfam" id="PF00465">
    <property type="entry name" value="Fe-ADH"/>
    <property type="match status" value="1"/>
</dbReference>
<dbReference type="Pfam" id="PF25137">
    <property type="entry name" value="ADH_Fe_C"/>
    <property type="match status" value="1"/>
</dbReference>
<accession>A0ABW3SVZ5</accession>
<dbReference type="PANTHER" id="PTHR43633">
    <property type="entry name" value="ALCOHOL DEHYDROGENASE YQHD"/>
    <property type="match status" value="1"/>
</dbReference>
<dbReference type="PANTHER" id="PTHR43633:SF1">
    <property type="entry name" value="ALCOHOL DEHYDROGENASE YQHD"/>
    <property type="match status" value="1"/>
</dbReference>
<comment type="caution">
    <text evidence="4">The sequence shown here is derived from an EMBL/GenBank/DDBJ whole genome shotgun (WGS) entry which is preliminary data.</text>
</comment>
<keyword evidence="5" id="KW-1185">Reference proteome</keyword>
<protein>
    <submittedName>
        <fullName evidence="4">Iron-containing alcohol dehydrogenase</fullName>
    </submittedName>
</protein>
<dbReference type="InterPro" id="IPR056798">
    <property type="entry name" value="ADH_Fe_C"/>
</dbReference>
<dbReference type="InterPro" id="IPR001670">
    <property type="entry name" value="ADH_Fe/GldA"/>
</dbReference>
<dbReference type="SUPFAM" id="SSF56796">
    <property type="entry name" value="Dehydroquinate synthase-like"/>
    <property type="match status" value="1"/>
</dbReference>
<evidence type="ECO:0000259" key="3">
    <source>
        <dbReference type="Pfam" id="PF25137"/>
    </source>
</evidence>
<sequence>KILFGKGQIASISKEIPAGARVMVTYGGGSIKKNGVYEQVMQALKGFEVLEFSNIEPNPHYETLMQAVEIAKRQRIDFFLAVGGGSVIDGTKFIVAAMEYEGEDPWNILSKKEPIKKAAPFGTVLTLPATGSEMNSGAVITRVSTKEKLSFGGAYTFPQFSVLDPETTFTLPVRQISNGIVDAFTHVLEQYLTYPVNAPLQDRFAESILLTLKEEGPKAIQNPKDYDTMANFMWCATMALNGVIRTGVPTDWATHYIAHELTALHGIDHARTLAIVYPSLLRVKSDTKKEKMLQYGSRVWGINAGTEDECVEATIQATISFFESLDIRTKLSDYDVNQATIDLIVQRFEERNVKDLGERADIQIPDVREILTLSL</sequence>
<evidence type="ECO:0000256" key="1">
    <source>
        <dbReference type="ARBA" id="ARBA00023002"/>
    </source>
</evidence>
<dbReference type="CDD" id="cd08187">
    <property type="entry name" value="BDH"/>
    <property type="match status" value="1"/>
</dbReference>
<dbReference type="InterPro" id="IPR044731">
    <property type="entry name" value="BDH-like"/>
</dbReference>
<feature type="non-terminal residue" evidence="4">
    <location>
        <position position="1"/>
    </location>
</feature>
<evidence type="ECO:0000313" key="5">
    <source>
        <dbReference type="Proteomes" id="UP001597094"/>
    </source>
</evidence>
<keyword evidence="1" id="KW-0560">Oxidoreductase</keyword>
<dbReference type="Proteomes" id="UP001597094">
    <property type="component" value="Unassembled WGS sequence"/>
</dbReference>
<dbReference type="Gene3D" id="1.20.1090.10">
    <property type="entry name" value="Dehydroquinate synthase-like - alpha domain"/>
    <property type="match status" value="1"/>
</dbReference>
<organism evidence="4 5">
    <name type="scientific">Pontibacter rugosus</name>
    <dbReference type="NCBI Taxonomy" id="1745966"/>
    <lineage>
        <taxon>Bacteria</taxon>
        <taxon>Pseudomonadati</taxon>
        <taxon>Bacteroidota</taxon>
        <taxon>Cytophagia</taxon>
        <taxon>Cytophagales</taxon>
        <taxon>Hymenobacteraceae</taxon>
        <taxon>Pontibacter</taxon>
    </lineage>
</organism>
<name>A0ABW3SVZ5_9BACT</name>
<feature type="domain" description="Fe-containing alcohol dehydrogenase-like C-terminal" evidence="3">
    <location>
        <begin position="179"/>
        <end position="347"/>
    </location>
</feature>
<dbReference type="RefSeq" id="WP_377532971.1">
    <property type="nucleotide sequence ID" value="NZ_JBHTLD010000411.1"/>
</dbReference>
<dbReference type="Gene3D" id="3.40.50.1970">
    <property type="match status" value="1"/>
</dbReference>
<feature type="domain" description="Alcohol dehydrogenase iron-type/glycerol dehydrogenase GldA" evidence="2">
    <location>
        <begin position="1"/>
        <end position="165"/>
    </location>
</feature>